<evidence type="ECO:0000256" key="3">
    <source>
        <dbReference type="ARBA" id="ARBA00022884"/>
    </source>
</evidence>
<comment type="subcellular location">
    <subcellularLocation>
        <location evidence="4">Cytoplasm</location>
    </subcellularLocation>
</comment>
<comment type="caution">
    <text evidence="5">The sequence shown here is derived from an EMBL/GenBank/DDBJ whole genome shotgun (WGS) entry which is preliminary data.</text>
</comment>
<name>A0ABX3IMI2_9BACT</name>
<dbReference type="RefSeq" id="WP_075665458.1">
    <property type="nucleotide sequence ID" value="NZ_LBFC01000006.1"/>
</dbReference>
<dbReference type="InterPro" id="IPR036107">
    <property type="entry name" value="CsrA_sf"/>
</dbReference>
<evidence type="ECO:0000256" key="2">
    <source>
        <dbReference type="ARBA" id="ARBA00022845"/>
    </source>
</evidence>
<gene>
    <name evidence="4" type="primary">csrA</name>
    <name evidence="5" type="ORF">XJ44_02325</name>
</gene>
<keyword evidence="3 4" id="KW-0694">RNA-binding</keyword>
<accession>A0ABX3IMI2</accession>
<keyword evidence="2 4" id="KW-0810">Translation regulation</keyword>
<dbReference type="Proteomes" id="UP000242616">
    <property type="component" value="Unassembled WGS sequence"/>
</dbReference>
<dbReference type="InterPro" id="IPR003751">
    <property type="entry name" value="CsrA"/>
</dbReference>
<dbReference type="PANTHER" id="PTHR34984">
    <property type="entry name" value="CARBON STORAGE REGULATOR"/>
    <property type="match status" value="1"/>
</dbReference>
<keyword evidence="1 4" id="KW-0963">Cytoplasm</keyword>
<dbReference type="SUPFAM" id="SSF117130">
    <property type="entry name" value="CsrA-like"/>
    <property type="match status" value="1"/>
</dbReference>
<keyword evidence="6" id="KW-1185">Reference proteome</keyword>
<dbReference type="Pfam" id="PF02599">
    <property type="entry name" value="CsrA"/>
    <property type="match status" value="1"/>
</dbReference>
<proteinExistence type="inferred from homology"/>
<dbReference type="NCBIfam" id="TIGR00202">
    <property type="entry name" value="csrA"/>
    <property type="match status" value="1"/>
</dbReference>
<keyword evidence="4" id="KW-1005">Bacterial flagellum biogenesis</keyword>
<protein>
    <recommendedName>
        <fullName evidence="4">Translational regulator CsrA</fullName>
    </recommendedName>
</protein>
<evidence type="ECO:0000256" key="1">
    <source>
        <dbReference type="ARBA" id="ARBA00022490"/>
    </source>
</evidence>
<organism evidence="5 6">
    <name type="scientific">Thermosipho affectus</name>
    <dbReference type="NCBI Taxonomy" id="660294"/>
    <lineage>
        <taxon>Bacteria</taxon>
        <taxon>Thermotogati</taxon>
        <taxon>Thermotogota</taxon>
        <taxon>Thermotogae</taxon>
        <taxon>Thermotogales</taxon>
        <taxon>Fervidobacteriaceae</taxon>
        <taxon>Thermosipho</taxon>
    </lineage>
</organism>
<evidence type="ECO:0000256" key="4">
    <source>
        <dbReference type="HAMAP-Rule" id="MF_00167"/>
    </source>
</evidence>
<comment type="subunit">
    <text evidence="4">Homodimer; the beta-strands of each monomer intercalate to form a hydrophobic core, while the alpha-helices form wings that extend away from the core.</text>
</comment>
<sequence>MLVLTRKIGESIMIGNNIEVKVLKVDGGEVKIGITAPKSVRVLRRELYDEIRMENKKAIDFNLKDISEVKRFDDR</sequence>
<dbReference type="HAMAP" id="MF_00167">
    <property type="entry name" value="CsrA"/>
    <property type="match status" value="1"/>
</dbReference>
<dbReference type="PANTHER" id="PTHR34984:SF1">
    <property type="entry name" value="CARBON STORAGE REGULATOR"/>
    <property type="match status" value="1"/>
</dbReference>
<comment type="function">
    <text evidence="4">A translational regulator that binds mRNA to regulate translation initiation and/or mRNA stability. Usually binds in the 5'-UTR at or near the Shine-Dalgarno sequence preventing ribosome-binding, thus repressing translation. Its main target seems to be the major flagellin gene, while its function is anatagonized by FliW.</text>
</comment>
<comment type="similarity">
    <text evidence="4">Belongs to the CsrA/RsmA family.</text>
</comment>
<evidence type="ECO:0000313" key="6">
    <source>
        <dbReference type="Proteomes" id="UP000242616"/>
    </source>
</evidence>
<evidence type="ECO:0000313" key="5">
    <source>
        <dbReference type="EMBL" id="ONN27823.1"/>
    </source>
</evidence>
<dbReference type="Gene3D" id="2.60.40.4380">
    <property type="entry name" value="Translational regulator CsrA"/>
    <property type="match status" value="1"/>
</dbReference>
<reference evidence="5 6" key="1">
    <citation type="submission" date="2015-06" db="EMBL/GenBank/DDBJ databases">
        <title>Genome sequencing of Thermotogales isolates from hydrothermal vents.</title>
        <authorList>
            <person name="Haverkamp T.H."/>
            <person name="Kublanov I.V."/>
            <person name="Nesbo C.L."/>
        </authorList>
    </citation>
    <scope>NUCLEOTIDE SEQUENCE [LARGE SCALE GENOMIC DNA]</scope>
    <source>
        <strain evidence="6">ik275mar</strain>
    </source>
</reference>
<keyword evidence="4" id="KW-0678">Repressor</keyword>
<dbReference type="NCBIfam" id="NF002469">
    <property type="entry name" value="PRK01712.1"/>
    <property type="match status" value="1"/>
</dbReference>
<dbReference type="EMBL" id="LBFC01000006">
    <property type="protein sequence ID" value="ONN27823.1"/>
    <property type="molecule type" value="Genomic_DNA"/>
</dbReference>